<evidence type="ECO:0000313" key="3">
    <source>
        <dbReference type="EMBL" id="CAL4084163.1"/>
    </source>
</evidence>
<evidence type="ECO:0000313" key="4">
    <source>
        <dbReference type="Proteomes" id="UP001497623"/>
    </source>
</evidence>
<reference evidence="3 4" key="1">
    <citation type="submission" date="2024-05" db="EMBL/GenBank/DDBJ databases">
        <authorList>
            <person name="Wallberg A."/>
        </authorList>
    </citation>
    <scope>NUCLEOTIDE SEQUENCE [LARGE SCALE GENOMIC DNA]</scope>
</reference>
<name>A0AAV2QFE5_MEGNR</name>
<dbReference type="EMBL" id="CAXKWB010006743">
    <property type="protein sequence ID" value="CAL4084163.1"/>
    <property type="molecule type" value="Genomic_DNA"/>
</dbReference>
<evidence type="ECO:0000256" key="2">
    <source>
        <dbReference type="SAM" id="SignalP"/>
    </source>
</evidence>
<keyword evidence="4" id="KW-1185">Reference proteome</keyword>
<organism evidence="3 4">
    <name type="scientific">Meganyctiphanes norvegica</name>
    <name type="common">Northern krill</name>
    <name type="synonym">Thysanopoda norvegica</name>
    <dbReference type="NCBI Taxonomy" id="48144"/>
    <lineage>
        <taxon>Eukaryota</taxon>
        <taxon>Metazoa</taxon>
        <taxon>Ecdysozoa</taxon>
        <taxon>Arthropoda</taxon>
        <taxon>Crustacea</taxon>
        <taxon>Multicrustacea</taxon>
        <taxon>Malacostraca</taxon>
        <taxon>Eumalacostraca</taxon>
        <taxon>Eucarida</taxon>
        <taxon>Euphausiacea</taxon>
        <taxon>Euphausiidae</taxon>
        <taxon>Meganyctiphanes</taxon>
    </lineage>
</organism>
<feature type="chain" id="PRO_5043449832" evidence="2">
    <location>
        <begin position="21"/>
        <end position="150"/>
    </location>
</feature>
<accession>A0AAV2QFE5</accession>
<dbReference type="AlphaFoldDB" id="A0AAV2QFE5"/>
<gene>
    <name evidence="3" type="ORF">MNOR_LOCUS12336</name>
</gene>
<feature type="transmembrane region" description="Helical" evidence="1">
    <location>
        <begin position="36"/>
        <end position="57"/>
    </location>
</feature>
<sequence length="150" mass="17355">MKCWHIIVLGLVTCVMMGRADHHGDHIKAEPGAFLVAASYLSFILPLVPAAFWIWSYQGTKNKKANKVRKIKDEQSDRDRCVLLIKDTRNPRYAHKKDMHIRRKTMAREAEDYGIRFSKGTHKFLFDLFGPERATLLLLGVNLEDMENEL</sequence>
<keyword evidence="1" id="KW-0812">Transmembrane</keyword>
<protein>
    <submittedName>
        <fullName evidence="3">Uncharacterized protein</fullName>
    </submittedName>
</protein>
<proteinExistence type="predicted"/>
<dbReference type="Proteomes" id="UP001497623">
    <property type="component" value="Unassembled WGS sequence"/>
</dbReference>
<keyword evidence="1" id="KW-0472">Membrane</keyword>
<evidence type="ECO:0000256" key="1">
    <source>
        <dbReference type="SAM" id="Phobius"/>
    </source>
</evidence>
<keyword evidence="1" id="KW-1133">Transmembrane helix</keyword>
<comment type="caution">
    <text evidence="3">The sequence shown here is derived from an EMBL/GenBank/DDBJ whole genome shotgun (WGS) entry which is preliminary data.</text>
</comment>
<feature type="signal peptide" evidence="2">
    <location>
        <begin position="1"/>
        <end position="20"/>
    </location>
</feature>
<keyword evidence="2" id="KW-0732">Signal</keyword>